<feature type="compositionally biased region" description="Polar residues" evidence="1">
    <location>
        <begin position="201"/>
        <end position="214"/>
    </location>
</feature>
<evidence type="ECO:0000313" key="2">
    <source>
        <dbReference type="EMBL" id="OQE94353.1"/>
    </source>
</evidence>
<dbReference type="Proteomes" id="UP000191691">
    <property type="component" value="Unassembled WGS sequence"/>
</dbReference>
<feature type="compositionally biased region" description="Polar residues" evidence="1">
    <location>
        <begin position="227"/>
        <end position="237"/>
    </location>
</feature>
<sequence length="755" mass="83610">MTSSRSSRRARSQWPPAPCVEEEPQSLSKELDGLSKLGAKPGVDGVHTRGVIDQYPILVSANSPPPSSTSPGSVPSVSGLGSVSSDESAGPTTPPAQEPILRNTVRFEMDDRPKRAPPSTASQPRGPPSRPLTQQQPTHELNTQRETQPPSHSRGSNFSRHGPPMQNTSHGSRGPSAPDRSGSRAPMLDKTYLQPPKSAIGRSNSARHAPSTTRPMPERFRREPSSGYLSDSATTYNRPPLHQPQAPVSTAPVSALPNGPTLAERIDEKLRQRQEQRDTGSMSDPEVRQIPTTVKPAKPNPLNISLPPPPPAPAPAPAPVPVPVPASHPPLRGPQRVPSQRTQSEMPPASRTRTTSVTMPPTRSMSGSRHPARPIPEVTKPTSTQVATQLNPNRSLAHPASTRPAGTSPQRPSTVGLGLSPCPRTIAVAGYQDWYTLKGLTHLDICPSCMSQIAHSRYRDYFIPSLSKPAGQKTRCAFANAWTRLAWAQMIKKQHDSLELLYQMTRPPPGTRPCPGRIVAEQSWYRIYDPETGGDLAGFHVCSSCARNIRILMPSHRETFQPNPDLTERVCDFVTSSPRFVKFIDLLDASASRAESDSSRTRRPDTREFLNYARRKVVLRDCRRDRPTLSTWHFIPSLPEMCVCEDCYDEVVWPLARSKHPIACMVSTKMRILPGDGPGRTREASCQLYSPRMRAKFREAVTRDDFGTLKSVAQRRVEAERRFLDRREELLVAQSKGYDCDEELRKAVDEWRRWE</sequence>
<dbReference type="AlphaFoldDB" id="A0A1V6Z3T2"/>
<evidence type="ECO:0000256" key="1">
    <source>
        <dbReference type="SAM" id="MobiDB-lite"/>
    </source>
</evidence>
<name>A0A1V6Z3T2_PENNA</name>
<feature type="compositionally biased region" description="Polar residues" evidence="1">
    <location>
        <begin position="380"/>
        <end position="394"/>
    </location>
</feature>
<feature type="compositionally biased region" description="Polar residues" evidence="1">
    <location>
        <begin position="337"/>
        <end position="367"/>
    </location>
</feature>
<dbReference type="OrthoDB" id="5324692at2759"/>
<feature type="compositionally biased region" description="Basic and acidic residues" evidence="1">
    <location>
        <begin position="264"/>
        <end position="278"/>
    </location>
</feature>
<feature type="compositionally biased region" description="Basic residues" evidence="1">
    <location>
        <begin position="1"/>
        <end position="11"/>
    </location>
</feature>
<feature type="compositionally biased region" description="Low complexity" evidence="1">
    <location>
        <begin position="69"/>
        <end position="85"/>
    </location>
</feature>
<evidence type="ECO:0000313" key="3">
    <source>
        <dbReference type="Proteomes" id="UP000191691"/>
    </source>
</evidence>
<organism evidence="2 3">
    <name type="scientific">Penicillium nalgiovense</name>
    <dbReference type="NCBI Taxonomy" id="60175"/>
    <lineage>
        <taxon>Eukaryota</taxon>
        <taxon>Fungi</taxon>
        <taxon>Dikarya</taxon>
        <taxon>Ascomycota</taxon>
        <taxon>Pezizomycotina</taxon>
        <taxon>Eurotiomycetes</taxon>
        <taxon>Eurotiomycetidae</taxon>
        <taxon>Eurotiales</taxon>
        <taxon>Aspergillaceae</taxon>
        <taxon>Penicillium</taxon>
    </lineage>
</organism>
<feature type="region of interest" description="Disordered" evidence="1">
    <location>
        <begin position="57"/>
        <end position="417"/>
    </location>
</feature>
<feature type="region of interest" description="Disordered" evidence="1">
    <location>
        <begin position="1"/>
        <end position="28"/>
    </location>
</feature>
<feature type="compositionally biased region" description="Polar residues" evidence="1">
    <location>
        <begin position="404"/>
        <end position="413"/>
    </location>
</feature>
<reference evidence="3" key="1">
    <citation type="journal article" date="2017" name="Nat. Microbiol.">
        <title>Global analysis of biosynthetic gene clusters reveals vast potential of secondary metabolite production in Penicillium species.</title>
        <authorList>
            <person name="Nielsen J.C."/>
            <person name="Grijseels S."/>
            <person name="Prigent S."/>
            <person name="Ji B."/>
            <person name="Dainat J."/>
            <person name="Nielsen K.F."/>
            <person name="Frisvad J.C."/>
            <person name="Workman M."/>
            <person name="Nielsen J."/>
        </authorList>
    </citation>
    <scope>NUCLEOTIDE SEQUENCE [LARGE SCALE GENOMIC DNA]</scope>
    <source>
        <strain evidence="3">IBT 13039</strain>
    </source>
</reference>
<gene>
    <name evidence="2" type="ORF">PENNAL_c0004G03327</name>
</gene>
<dbReference type="EMBL" id="MOOB01000004">
    <property type="protein sequence ID" value="OQE94353.1"/>
    <property type="molecule type" value="Genomic_DNA"/>
</dbReference>
<dbReference type="STRING" id="60175.A0A1V6Z3T2"/>
<feature type="compositionally biased region" description="Basic and acidic residues" evidence="1">
    <location>
        <begin position="105"/>
        <end position="114"/>
    </location>
</feature>
<protein>
    <submittedName>
        <fullName evidence="2">Uncharacterized protein</fullName>
    </submittedName>
</protein>
<accession>A0A1V6Z3T2</accession>
<feature type="compositionally biased region" description="Pro residues" evidence="1">
    <location>
        <begin position="306"/>
        <end position="332"/>
    </location>
</feature>
<feature type="compositionally biased region" description="Polar residues" evidence="1">
    <location>
        <begin position="131"/>
        <end position="171"/>
    </location>
</feature>
<proteinExistence type="predicted"/>
<comment type="caution">
    <text evidence="2">The sequence shown here is derived from an EMBL/GenBank/DDBJ whole genome shotgun (WGS) entry which is preliminary data.</text>
</comment>
<keyword evidence="3" id="KW-1185">Reference proteome</keyword>
<dbReference type="OMA" id="GYQDWYT"/>